<protein>
    <submittedName>
        <fullName evidence="1">Uncharacterized protein</fullName>
    </submittedName>
</protein>
<evidence type="ECO:0000313" key="2">
    <source>
        <dbReference type="Proteomes" id="UP000019146"/>
    </source>
</evidence>
<evidence type="ECO:0000313" key="1">
    <source>
        <dbReference type="EMBL" id="ALL68305.1"/>
    </source>
</evidence>
<proteinExistence type="predicted"/>
<dbReference type="EMBL" id="CP012747">
    <property type="protein sequence ID" value="ALL68305.1"/>
    <property type="molecule type" value="Genomic_DNA"/>
</dbReference>
<dbReference type="KEGG" id="bcai:K788_00003355"/>
<sequence>MIEKLINDKTAALLSELDDEERQRFFEQRMLQEEG</sequence>
<organism evidence="1 2">
    <name type="scientific">Paraburkholderia caribensis MBA4</name>
    <dbReference type="NCBI Taxonomy" id="1323664"/>
    <lineage>
        <taxon>Bacteria</taxon>
        <taxon>Pseudomonadati</taxon>
        <taxon>Pseudomonadota</taxon>
        <taxon>Betaproteobacteria</taxon>
        <taxon>Burkholderiales</taxon>
        <taxon>Burkholderiaceae</taxon>
        <taxon>Paraburkholderia</taxon>
    </lineage>
</organism>
<name>A0A0P0RIA6_9BURK</name>
<reference evidence="1 2" key="1">
    <citation type="journal article" date="2014" name="Genome Announc.">
        <title>Draft Genome Sequence of the Haloacid-Degrading Burkholderia caribensis Strain MBA4.</title>
        <authorList>
            <person name="Pan Y."/>
            <person name="Kong K.F."/>
            <person name="Tsang J.S."/>
        </authorList>
    </citation>
    <scope>NUCLEOTIDE SEQUENCE [LARGE SCALE GENOMIC DNA]</scope>
    <source>
        <strain evidence="1 2">MBA4</strain>
    </source>
</reference>
<dbReference type="Proteomes" id="UP000019146">
    <property type="component" value="Chromosome 2"/>
</dbReference>
<dbReference type="AlphaFoldDB" id="A0A0P0RIA6"/>
<accession>A0A0P0RIA6</accession>
<gene>
    <name evidence="1" type="ORF">K788_00003355</name>
</gene>